<dbReference type="Proteomes" id="UP000319160">
    <property type="component" value="Unassembled WGS sequence"/>
</dbReference>
<feature type="region of interest" description="Disordered" evidence="10">
    <location>
        <begin position="97"/>
        <end position="123"/>
    </location>
</feature>
<keyword evidence="12" id="KW-1185">Reference proteome</keyword>
<comment type="caution">
    <text evidence="11">The sequence shown here is derived from an EMBL/GenBank/DDBJ whole genome shotgun (WGS) entry which is preliminary data.</text>
</comment>
<evidence type="ECO:0000256" key="8">
    <source>
        <dbReference type="ARBA" id="ARBA00023212"/>
    </source>
</evidence>
<keyword evidence="9" id="KW-0131">Cell cycle</keyword>
<dbReference type="GO" id="GO:0005829">
    <property type="term" value="C:cytosol"/>
    <property type="evidence" value="ECO:0007669"/>
    <property type="project" value="TreeGrafter"/>
</dbReference>
<dbReference type="Pfam" id="PF25762">
    <property type="entry name" value="HAUS1"/>
    <property type="match status" value="1"/>
</dbReference>
<keyword evidence="4" id="KW-0132">Cell division</keyword>
<dbReference type="GO" id="GO:0051301">
    <property type="term" value="P:cell division"/>
    <property type="evidence" value="ECO:0007669"/>
    <property type="project" value="UniProtKB-KW"/>
</dbReference>
<dbReference type="GO" id="GO:0005874">
    <property type="term" value="C:microtubule"/>
    <property type="evidence" value="ECO:0007669"/>
    <property type="project" value="UniProtKB-KW"/>
</dbReference>
<comment type="subcellular location">
    <subcellularLocation>
        <location evidence="1">Cytoplasm</location>
        <location evidence="1">Cytoskeleton</location>
        <location evidence="1">Spindle</location>
    </subcellularLocation>
</comment>
<dbReference type="EMBL" id="VFLP01000084">
    <property type="protein sequence ID" value="TRX88584.1"/>
    <property type="molecule type" value="Genomic_DNA"/>
</dbReference>
<feature type="region of interest" description="Disordered" evidence="10">
    <location>
        <begin position="38"/>
        <end position="60"/>
    </location>
</feature>
<keyword evidence="3" id="KW-0963">Cytoplasm</keyword>
<dbReference type="GO" id="GO:0051225">
    <property type="term" value="P:spindle assembly"/>
    <property type="evidence" value="ECO:0007669"/>
    <property type="project" value="InterPro"/>
</dbReference>
<keyword evidence="8" id="KW-0206">Cytoskeleton</keyword>
<dbReference type="InterPro" id="IPR026243">
    <property type="entry name" value="HAUS1"/>
</dbReference>
<accession>A0A553HKX0</accession>
<evidence type="ECO:0000256" key="9">
    <source>
        <dbReference type="ARBA" id="ARBA00023306"/>
    </source>
</evidence>
<dbReference type="AlphaFoldDB" id="A0A553HKX0"/>
<dbReference type="GO" id="GO:0070652">
    <property type="term" value="C:HAUS complex"/>
    <property type="evidence" value="ECO:0007669"/>
    <property type="project" value="InterPro"/>
</dbReference>
<protein>
    <submittedName>
        <fullName evidence="11">Uncharacterized protein</fullName>
    </submittedName>
</protein>
<evidence type="ECO:0000256" key="2">
    <source>
        <dbReference type="ARBA" id="ARBA00005479"/>
    </source>
</evidence>
<comment type="similarity">
    <text evidence="2">Belongs to the HAUS1 family.</text>
</comment>
<keyword evidence="7" id="KW-0175">Coiled coil</keyword>
<evidence type="ECO:0000256" key="5">
    <source>
        <dbReference type="ARBA" id="ARBA00022701"/>
    </source>
</evidence>
<evidence type="ECO:0000313" key="11">
    <source>
        <dbReference type="EMBL" id="TRX88584.1"/>
    </source>
</evidence>
<evidence type="ECO:0000256" key="10">
    <source>
        <dbReference type="SAM" id="MobiDB-lite"/>
    </source>
</evidence>
<sequence>MSHLAPQAAIFSPSVARAAASTAKDWAYVDGWLRRQFTSSSTSTSSSSKSTPPPPSFERNPETLEVLLALIAANEEADEERDRLARLEASALDEVRAVEAGRRQNSSSSSNNDGDHDSSQTPNGLLLAEDLLTALDAGLSKEGQTALDALADVSLSLDAATDPSPSNLSHRFVELQGRMHEAEHLLHRVGLLQSYLADESARLSAFLEELRTAPQYQLRDGEEKSAEELERAVKTMASRLPELTRHVEALEKRVGIPPLTVEDLRHDEEAYLDLLARKKDLDAQVKAFAGLPPDVEAARVELEGLRAQLREATERRDANFEMLVERESPVKVRTSRRF</sequence>
<feature type="compositionally biased region" description="Low complexity" evidence="10">
    <location>
        <begin position="38"/>
        <end position="50"/>
    </location>
</feature>
<keyword evidence="5" id="KW-0493">Microtubule</keyword>
<dbReference type="OrthoDB" id="5372507at2759"/>
<gene>
    <name evidence="11" type="ORF">FHL15_010535</name>
</gene>
<evidence type="ECO:0000256" key="1">
    <source>
        <dbReference type="ARBA" id="ARBA00004186"/>
    </source>
</evidence>
<dbReference type="GO" id="GO:0005819">
    <property type="term" value="C:spindle"/>
    <property type="evidence" value="ECO:0007669"/>
    <property type="project" value="UniProtKB-SubCell"/>
</dbReference>
<organism evidence="11 12">
    <name type="scientific">Xylaria flabelliformis</name>
    <dbReference type="NCBI Taxonomy" id="2512241"/>
    <lineage>
        <taxon>Eukaryota</taxon>
        <taxon>Fungi</taxon>
        <taxon>Dikarya</taxon>
        <taxon>Ascomycota</taxon>
        <taxon>Pezizomycotina</taxon>
        <taxon>Sordariomycetes</taxon>
        <taxon>Xylariomycetidae</taxon>
        <taxon>Xylariales</taxon>
        <taxon>Xylariaceae</taxon>
        <taxon>Xylaria</taxon>
    </lineage>
</organism>
<dbReference type="PANTHER" id="PTHR31570:SF1">
    <property type="entry name" value="HAUS AUGMIN-LIKE COMPLEX SUBUNIT 1"/>
    <property type="match status" value="1"/>
</dbReference>
<evidence type="ECO:0000256" key="3">
    <source>
        <dbReference type="ARBA" id="ARBA00022490"/>
    </source>
</evidence>
<dbReference type="PANTHER" id="PTHR31570">
    <property type="entry name" value="HAUS AUGMIN-LIKE COMPLEX SUBUNIT 1"/>
    <property type="match status" value="1"/>
</dbReference>
<proteinExistence type="inferred from homology"/>
<evidence type="ECO:0000256" key="7">
    <source>
        <dbReference type="ARBA" id="ARBA00023054"/>
    </source>
</evidence>
<reference evidence="12" key="1">
    <citation type="submission" date="2019-06" db="EMBL/GenBank/DDBJ databases">
        <title>Draft genome sequence of the griseofulvin-producing fungus Xylaria cubensis strain G536.</title>
        <authorList>
            <person name="Mead M.E."/>
            <person name="Raja H.A."/>
            <person name="Steenwyk J.L."/>
            <person name="Knowles S.L."/>
            <person name="Oberlies N.H."/>
            <person name="Rokas A."/>
        </authorList>
    </citation>
    <scope>NUCLEOTIDE SEQUENCE [LARGE SCALE GENOMIC DNA]</scope>
    <source>
        <strain evidence="12">G536</strain>
    </source>
</reference>
<evidence type="ECO:0000256" key="6">
    <source>
        <dbReference type="ARBA" id="ARBA00022776"/>
    </source>
</evidence>
<keyword evidence="6" id="KW-0498">Mitosis</keyword>
<evidence type="ECO:0000256" key="4">
    <source>
        <dbReference type="ARBA" id="ARBA00022618"/>
    </source>
</evidence>
<evidence type="ECO:0000313" key="12">
    <source>
        <dbReference type="Proteomes" id="UP000319160"/>
    </source>
</evidence>
<name>A0A553HKX0_9PEZI</name>